<dbReference type="PANTHER" id="PTHR46112:SF3">
    <property type="entry name" value="AMINOPEPTIDASE YPDF"/>
    <property type="match status" value="1"/>
</dbReference>
<reference evidence="3 4" key="1">
    <citation type="submission" date="2020-10" db="EMBL/GenBank/DDBJ databases">
        <title>ChiBAC.</title>
        <authorList>
            <person name="Zenner C."/>
            <person name="Hitch T.C.A."/>
            <person name="Clavel T."/>
        </authorList>
    </citation>
    <scope>NUCLEOTIDE SEQUENCE [LARGE SCALE GENOMIC DNA]</scope>
    <source>
        <strain evidence="3 4">DSM 108991</strain>
    </source>
</reference>
<evidence type="ECO:0000259" key="2">
    <source>
        <dbReference type="Pfam" id="PF01321"/>
    </source>
</evidence>
<protein>
    <submittedName>
        <fullName evidence="3">Aminopeptidase P family protein</fullName>
    </submittedName>
</protein>
<dbReference type="InterPro" id="IPR000994">
    <property type="entry name" value="Pept_M24"/>
</dbReference>
<comment type="caution">
    <text evidence="3">The sequence shown here is derived from an EMBL/GenBank/DDBJ whole genome shotgun (WGS) entry which is preliminary data.</text>
</comment>
<dbReference type="Pfam" id="PF00557">
    <property type="entry name" value="Peptidase_M24"/>
    <property type="match status" value="1"/>
</dbReference>
<dbReference type="Proteomes" id="UP000758652">
    <property type="component" value="Unassembled WGS sequence"/>
</dbReference>
<dbReference type="GO" id="GO:0004177">
    <property type="term" value="F:aminopeptidase activity"/>
    <property type="evidence" value="ECO:0007669"/>
    <property type="project" value="UniProtKB-KW"/>
</dbReference>
<feature type="domain" description="Creatinase N-terminal" evidence="2">
    <location>
        <begin position="6"/>
        <end position="113"/>
    </location>
</feature>
<dbReference type="SUPFAM" id="SSF55920">
    <property type="entry name" value="Creatinase/aminopeptidase"/>
    <property type="match status" value="1"/>
</dbReference>
<proteinExistence type="predicted"/>
<dbReference type="InterPro" id="IPR036005">
    <property type="entry name" value="Creatinase/aminopeptidase-like"/>
</dbReference>
<evidence type="ECO:0000313" key="3">
    <source>
        <dbReference type="EMBL" id="MBE5061869.1"/>
    </source>
</evidence>
<evidence type="ECO:0000259" key="1">
    <source>
        <dbReference type="Pfam" id="PF00557"/>
    </source>
</evidence>
<gene>
    <name evidence="3" type="ORF">INF30_01110</name>
</gene>
<dbReference type="Gene3D" id="3.40.350.10">
    <property type="entry name" value="Creatinase/prolidase N-terminal domain"/>
    <property type="match status" value="1"/>
</dbReference>
<dbReference type="InterPro" id="IPR000587">
    <property type="entry name" value="Creatinase_N"/>
</dbReference>
<evidence type="ECO:0000313" key="4">
    <source>
        <dbReference type="Proteomes" id="UP000758652"/>
    </source>
</evidence>
<keyword evidence="3" id="KW-0645">Protease</keyword>
<dbReference type="InterPro" id="IPR050659">
    <property type="entry name" value="Peptidase_M24B"/>
</dbReference>
<accession>A0ABR9RFZ2</accession>
<feature type="domain" description="Peptidase M24" evidence="1">
    <location>
        <begin position="138"/>
        <end position="342"/>
    </location>
</feature>
<dbReference type="Pfam" id="PF01321">
    <property type="entry name" value="Creatinase_N"/>
    <property type="match status" value="1"/>
</dbReference>
<dbReference type="PANTHER" id="PTHR46112">
    <property type="entry name" value="AMINOPEPTIDASE"/>
    <property type="match status" value="1"/>
</dbReference>
<organism evidence="3 4">
    <name type="scientific">Claveliimonas monacensis</name>
    <dbReference type="NCBI Taxonomy" id="2779351"/>
    <lineage>
        <taxon>Bacteria</taxon>
        <taxon>Bacillati</taxon>
        <taxon>Bacillota</taxon>
        <taxon>Clostridia</taxon>
        <taxon>Lachnospirales</taxon>
        <taxon>Lachnospiraceae</taxon>
        <taxon>Claveliimonas</taxon>
    </lineage>
</organism>
<dbReference type="SUPFAM" id="SSF53092">
    <property type="entry name" value="Creatinase/prolidase N-terminal domain"/>
    <property type="match status" value="1"/>
</dbReference>
<dbReference type="Gene3D" id="3.90.230.10">
    <property type="entry name" value="Creatinase/methionine aminopeptidase superfamily"/>
    <property type="match status" value="1"/>
</dbReference>
<keyword evidence="4" id="KW-1185">Reference proteome</keyword>
<sequence>MLDQQRVQNVISNMKTVGLKQILVGDDPSIFYLTGRFVNPMERCGAILIKDNGEIHAFMNNLFCFDPMDGMTMHYYADGENPYALIAKELEPGKVGFDKNWASKHTISVLQERDDLIPVIGSDCVDWCKARKDEKERELLRQAARVNDMAVEFAINHIDPALDEKQLSDMIEEFFEEHGAVQDMQLQYVCYGKNAAEPHHGAVAGETLKEGDAVLFDLWAPINNYWCDMTRTVFYKSVTEEHRKVYEIVKKAQQAAIDFVKPGVKMSDIDAVARKVISDAGYGDKFLTRTGHGVGMTVHEPPEASASCDLIAEPGMCFSIEPGIYLKDDVGVRIEDLVIVTEDGCEVLTKYPKDLQIVGND</sequence>
<dbReference type="InterPro" id="IPR029149">
    <property type="entry name" value="Creatin/AminoP/Spt16_N"/>
</dbReference>
<dbReference type="RefSeq" id="WP_226393967.1">
    <property type="nucleotide sequence ID" value="NZ_JADCKL010000001.1"/>
</dbReference>
<dbReference type="EMBL" id="JADCKL010000001">
    <property type="protein sequence ID" value="MBE5061869.1"/>
    <property type="molecule type" value="Genomic_DNA"/>
</dbReference>
<keyword evidence="3" id="KW-0031">Aminopeptidase</keyword>
<keyword evidence="3" id="KW-0378">Hydrolase</keyword>
<name>A0ABR9RFZ2_9FIRM</name>